<feature type="transmembrane region" description="Helical" evidence="6">
    <location>
        <begin position="45"/>
        <end position="67"/>
    </location>
</feature>
<reference evidence="8 9" key="1">
    <citation type="submission" date="2023-06" db="EMBL/GenBank/DDBJ databases">
        <title>Sporosarcina sp. nov., isolated from Korean traditional fermented seafood 'Jeotgal'.</title>
        <authorList>
            <person name="Yang A.-I."/>
            <person name="Shin N.-R."/>
        </authorList>
    </citation>
    <scope>NUCLEOTIDE SEQUENCE [LARGE SCALE GENOMIC DNA]</scope>
    <source>
        <strain evidence="8 9">KCTC3840</strain>
    </source>
</reference>
<accession>A0ABU4G200</accession>
<protein>
    <submittedName>
        <fullName evidence="8">RDD family protein</fullName>
    </submittedName>
</protein>
<evidence type="ECO:0000256" key="3">
    <source>
        <dbReference type="ARBA" id="ARBA00022692"/>
    </source>
</evidence>
<evidence type="ECO:0000256" key="2">
    <source>
        <dbReference type="ARBA" id="ARBA00022475"/>
    </source>
</evidence>
<evidence type="ECO:0000256" key="1">
    <source>
        <dbReference type="ARBA" id="ARBA00004651"/>
    </source>
</evidence>
<dbReference type="RefSeq" id="WP_317935904.1">
    <property type="nucleotide sequence ID" value="NZ_JAUBDH010000005.1"/>
</dbReference>
<dbReference type="EMBL" id="JAUBDH010000005">
    <property type="protein sequence ID" value="MDW0110348.1"/>
    <property type="molecule type" value="Genomic_DNA"/>
</dbReference>
<dbReference type="PANTHER" id="PTHR36115:SF9">
    <property type="entry name" value="LMO1584 PROTEIN"/>
    <property type="match status" value="1"/>
</dbReference>
<name>A0ABU4G200_9BACL</name>
<dbReference type="Proteomes" id="UP001280629">
    <property type="component" value="Unassembled WGS sequence"/>
</dbReference>
<organism evidence="8 9">
    <name type="scientific">Sporosarcina aquimarina</name>
    <dbReference type="NCBI Taxonomy" id="114975"/>
    <lineage>
        <taxon>Bacteria</taxon>
        <taxon>Bacillati</taxon>
        <taxon>Bacillota</taxon>
        <taxon>Bacilli</taxon>
        <taxon>Bacillales</taxon>
        <taxon>Caryophanaceae</taxon>
        <taxon>Sporosarcina</taxon>
    </lineage>
</organism>
<evidence type="ECO:0000256" key="4">
    <source>
        <dbReference type="ARBA" id="ARBA00022989"/>
    </source>
</evidence>
<evidence type="ECO:0000313" key="8">
    <source>
        <dbReference type="EMBL" id="MDW0110348.1"/>
    </source>
</evidence>
<keyword evidence="5 6" id="KW-0472">Membrane</keyword>
<keyword evidence="2" id="KW-1003">Cell membrane</keyword>
<feature type="domain" description="RDD" evidence="7">
    <location>
        <begin position="38"/>
        <end position="165"/>
    </location>
</feature>
<sequence>MSEQIEQPGQLEEETFDVQEQAVREQSVVIEKSYFRKPAGFWIRFWAYLIDIIIVGAISGLVVKPIFRVIDYPISDPIFLLYSPYKLIMLALFLAYFLLMTKYFGQTVGKMITGIRVIKKTGEPLGWKTLLFREVIGRYISKTLLIPYLLVIFMPRKEALHDLFADTEVVHEQVYEKANDVPAAPVNESRRLQGGQRI</sequence>
<dbReference type="InterPro" id="IPR010432">
    <property type="entry name" value="RDD"/>
</dbReference>
<evidence type="ECO:0000259" key="7">
    <source>
        <dbReference type="Pfam" id="PF06271"/>
    </source>
</evidence>
<dbReference type="PANTHER" id="PTHR36115">
    <property type="entry name" value="PROLINE-RICH ANTIGEN HOMOLOG-RELATED"/>
    <property type="match status" value="1"/>
</dbReference>
<feature type="transmembrane region" description="Helical" evidence="6">
    <location>
        <begin position="79"/>
        <end position="99"/>
    </location>
</feature>
<gene>
    <name evidence="8" type="ORF">QT716_09900</name>
</gene>
<evidence type="ECO:0000256" key="6">
    <source>
        <dbReference type="SAM" id="Phobius"/>
    </source>
</evidence>
<keyword evidence="9" id="KW-1185">Reference proteome</keyword>
<keyword evidence="3 6" id="KW-0812">Transmembrane</keyword>
<keyword evidence="4 6" id="KW-1133">Transmembrane helix</keyword>
<evidence type="ECO:0000256" key="5">
    <source>
        <dbReference type="ARBA" id="ARBA00023136"/>
    </source>
</evidence>
<dbReference type="Pfam" id="PF06271">
    <property type="entry name" value="RDD"/>
    <property type="match status" value="1"/>
</dbReference>
<comment type="subcellular location">
    <subcellularLocation>
        <location evidence="1">Cell membrane</location>
        <topology evidence="1">Multi-pass membrane protein</topology>
    </subcellularLocation>
</comment>
<dbReference type="InterPro" id="IPR051791">
    <property type="entry name" value="Pra-immunoreactive"/>
</dbReference>
<comment type="caution">
    <text evidence="8">The sequence shown here is derived from an EMBL/GenBank/DDBJ whole genome shotgun (WGS) entry which is preliminary data.</text>
</comment>
<proteinExistence type="predicted"/>
<evidence type="ECO:0000313" key="9">
    <source>
        <dbReference type="Proteomes" id="UP001280629"/>
    </source>
</evidence>